<organism evidence="2 3">
    <name type="scientific">Striga asiatica</name>
    <name type="common">Asiatic witchweed</name>
    <name type="synonym">Buchnera asiatica</name>
    <dbReference type="NCBI Taxonomy" id="4170"/>
    <lineage>
        <taxon>Eukaryota</taxon>
        <taxon>Viridiplantae</taxon>
        <taxon>Streptophyta</taxon>
        <taxon>Embryophyta</taxon>
        <taxon>Tracheophyta</taxon>
        <taxon>Spermatophyta</taxon>
        <taxon>Magnoliopsida</taxon>
        <taxon>eudicotyledons</taxon>
        <taxon>Gunneridae</taxon>
        <taxon>Pentapetalae</taxon>
        <taxon>asterids</taxon>
        <taxon>lamiids</taxon>
        <taxon>Lamiales</taxon>
        <taxon>Orobanchaceae</taxon>
        <taxon>Buchnereae</taxon>
        <taxon>Striga</taxon>
    </lineage>
</organism>
<evidence type="ECO:0000313" key="2">
    <source>
        <dbReference type="EMBL" id="GER41579.1"/>
    </source>
</evidence>
<reference evidence="3" key="1">
    <citation type="journal article" date="2019" name="Curr. Biol.">
        <title>Genome Sequence of Striga asiatica Provides Insight into the Evolution of Plant Parasitism.</title>
        <authorList>
            <person name="Yoshida S."/>
            <person name="Kim S."/>
            <person name="Wafula E.K."/>
            <person name="Tanskanen J."/>
            <person name="Kim Y.M."/>
            <person name="Honaas L."/>
            <person name="Yang Z."/>
            <person name="Spallek T."/>
            <person name="Conn C.E."/>
            <person name="Ichihashi Y."/>
            <person name="Cheong K."/>
            <person name="Cui S."/>
            <person name="Der J.P."/>
            <person name="Gundlach H."/>
            <person name="Jiao Y."/>
            <person name="Hori C."/>
            <person name="Ishida J.K."/>
            <person name="Kasahara H."/>
            <person name="Kiba T."/>
            <person name="Kim M.S."/>
            <person name="Koo N."/>
            <person name="Laohavisit A."/>
            <person name="Lee Y.H."/>
            <person name="Lumba S."/>
            <person name="McCourt P."/>
            <person name="Mortimer J.C."/>
            <person name="Mutuku J.M."/>
            <person name="Nomura T."/>
            <person name="Sasaki-Sekimoto Y."/>
            <person name="Seto Y."/>
            <person name="Wang Y."/>
            <person name="Wakatake T."/>
            <person name="Sakakibara H."/>
            <person name="Demura T."/>
            <person name="Yamaguchi S."/>
            <person name="Yoneyama K."/>
            <person name="Manabe R.I."/>
            <person name="Nelson D.C."/>
            <person name="Schulman A.H."/>
            <person name="Timko M.P."/>
            <person name="dePamphilis C.W."/>
            <person name="Choi D."/>
            <person name="Shirasu K."/>
        </authorList>
    </citation>
    <scope>NUCLEOTIDE SEQUENCE [LARGE SCALE GENOMIC DNA]</scope>
    <source>
        <strain evidence="3">cv. UVA1</strain>
    </source>
</reference>
<proteinExistence type="predicted"/>
<name>A0A5A7Q8K5_STRAF</name>
<feature type="compositionally biased region" description="Basic and acidic residues" evidence="1">
    <location>
        <begin position="210"/>
        <end position="232"/>
    </location>
</feature>
<feature type="region of interest" description="Disordered" evidence="1">
    <location>
        <begin position="166"/>
        <end position="247"/>
    </location>
</feature>
<dbReference type="OrthoDB" id="1774621at2759"/>
<keyword evidence="3" id="KW-1185">Reference proteome</keyword>
<accession>A0A5A7Q8K5</accession>
<gene>
    <name evidence="2" type="ORF">STAS_18307</name>
</gene>
<comment type="caution">
    <text evidence="2">The sequence shown here is derived from an EMBL/GenBank/DDBJ whole genome shotgun (WGS) entry which is preliminary data.</text>
</comment>
<sequence>MSFITLEPYVILRHPPRIIKSKTENTVPTPNTSHQNIITWARARLNVYTPQIHIHPYPDTRYNNSNRHRPILPGQRPHLTPLLFILPRHLLQRPPLRLRHQQREKHPQRIYAPEHNQRVLHPNSRRVTRIPLARVLGLCCVQKPESPYNRPCFPCRRRYPVTRRPQPRRKYLRRDHESRRVRPEIREEERERVHHHEPDPIVRVSPVVVRKGEREHENRHETEPHELDREPPDSVDEEDREPVAGHRAAEGYQSLCARDSVNLLERVHGPCWRDPPDGAEYVLLEENAMSRRNHVDVVPSRWRPCLRRKAREKRPNSLVLSVEILSSFSCSGSRSTWRTLDMSAAARLAFLATRAV</sequence>
<feature type="compositionally biased region" description="Basic and acidic residues" evidence="1">
    <location>
        <begin position="174"/>
        <end position="200"/>
    </location>
</feature>
<evidence type="ECO:0000313" key="3">
    <source>
        <dbReference type="Proteomes" id="UP000325081"/>
    </source>
</evidence>
<protein>
    <submittedName>
        <fullName evidence="2">Brefeldin A-inhibited guanine nucleotide-exchange protein</fullName>
    </submittedName>
</protein>
<dbReference type="EMBL" id="BKCP01006161">
    <property type="protein sequence ID" value="GER41579.1"/>
    <property type="molecule type" value="Genomic_DNA"/>
</dbReference>
<evidence type="ECO:0000256" key="1">
    <source>
        <dbReference type="SAM" id="MobiDB-lite"/>
    </source>
</evidence>
<dbReference type="Proteomes" id="UP000325081">
    <property type="component" value="Unassembled WGS sequence"/>
</dbReference>
<dbReference type="AlphaFoldDB" id="A0A5A7Q8K5"/>